<comment type="similarity">
    <text evidence="4">Belongs to the gamma-BBH/TMLD family.</text>
</comment>
<evidence type="ECO:0000259" key="13">
    <source>
        <dbReference type="Pfam" id="PF06155"/>
    </source>
</evidence>
<evidence type="ECO:0000256" key="8">
    <source>
        <dbReference type="ARBA" id="ARBA00022964"/>
    </source>
</evidence>
<feature type="domain" description="Gamma-butyrobetaine hydroxylase-like N-terminal" evidence="13">
    <location>
        <begin position="578"/>
        <end position="662"/>
    </location>
</feature>
<name>A0A9Q8SRT0_9PEZI</name>
<gene>
    <name evidence="14" type="ORF">CLUP02_07808</name>
</gene>
<reference evidence="14" key="1">
    <citation type="journal article" date="2021" name="Mol. Plant Microbe Interact.">
        <title>Complete Genome Sequence of the Plant-Pathogenic Fungus Colletotrichum lupini.</title>
        <authorList>
            <person name="Baroncelli R."/>
            <person name="Pensec F."/>
            <person name="Da Lio D."/>
            <person name="Boufleur T."/>
            <person name="Vicente I."/>
            <person name="Sarrocco S."/>
            <person name="Picot A."/>
            <person name="Baraldi E."/>
            <person name="Sukno S."/>
            <person name="Thon M."/>
            <person name="Le Floch G."/>
        </authorList>
    </citation>
    <scope>NUCLEOTIDE SEQUENCE</scope>
    <source>
        <strain evidence="14">IMI 504893</strain>
    </source>
</reference>
<keyword evidence="7" id="KW-0124">Carnitine biosynthesis</keyword>
<keyword evidence="9" id="KW-0560">Oxidoreductase</keyword>
<dbReference type="GO" id="GO:0050353">
    <property type="term" value="F:trimethyllysine dioxygenase activity"/>
    <property type="evidence" value="ECO:0007669"/>
    <property type="project" value="InterPro"/>
</dbReference>
<keyword evidence="5" id="KW-0479">Metal-binding</keyword>
<evidence type="ECO:0000256" key="9">
    <source>
        <dbReference type="ARBA" id="ARBA00023002"/>
    </source>
</evidence>
<organism evidence="14 15">
    <name type="scientific">Colletotrichum lupini</name>
    <dbReference type="NCBI Taxonomy" id="145971"/>
    <lineage>
        <taxon>Eukaryota</taxon>
        <taxon>Fungi</taxon>
        <taxon>Dikarya</taxon>
        <taxon>Ascomycota</taxon>
        <taxon>Pezizomycotina</taxon>
        <taxon>Sordariomycetes</taxon>
        <taxon>Hypocreomycetidae</taxon>
        <taxon>Glomerellales</taxon>
        <taxon>Glomerellaceae</taxon>
        <taxon>Colletotrichum</taxon>
        <taxon>Colletotrichum acutatum species complex</taxon>
    </lineage>
</organism>
<dbReference type="GO" id="GO:0050664">
    <property type="term" value="F:oxidoreductase activity, acting on NAD(P)H, oxygen as acceptor"/>
    <property type="evidence" value="ECO:0007669"/>
    <property type="project" value="TreeGrafter"/>
</dbReference>
<proteinExistence type="inferred from homology"/>
<dbReference type="PRINTS" id="PR00081">
    <property type="entry name" value="GDHRDH"/>
</dbReference>
<comment type="cofactor">
    <cofactor evidence="2">
        <name>L-ascorbate</name>
        <dbReference type="ChEBI" id="CHEBI:38290"/>
    </cofactor>
</comment>
<dbReference type="FunFam" id="3.60.130.10:FF:000001">
    <property type="entry name" value="Trimethyllysine dioxygenase, mitochondrial"/>
    <property type="match status" value="1"/>
</dbReference>
<evidence type="ECO:0000256" key="5">
    <source>
        <dbReference type="ARBA" id="ARBA00022723"/>
    </source>
</evidence>
<dbReference type="InterPro" id="IPR038492">
    <property type="entry name" value="GBBH-like_N_sf"/>
</dbReference>
<dbReference type="PANTHER" id="PTHR43008">
    <property type="entry name" value="BENZIL REDUCTASE"/>
    <property type="match status" value="1"/>
</dbReference>
<dbReference type="SUPFAM" id="SSF51735">
    <property type="entry name" value="NAD(P)-binding Rossmann-fold domains"/>
    <property type="match status" value="1"/>
</dbReference>
<evidence type="ECO:0000256" key="1">
    <source>
        <dbReference type="ARBA" id="ARBA00001954"/>
    </source>
</evidence>
<keyword evidence="15" id="KW-1185">Reference proteome</keyword>
<comment type="cofactor">
    <cofactor evidence="1">
        <name>Fe(2+)</name>
        <dbReference type="ChEBI" id="CHEBI:29033"/>
    </cofactor>
</comment>
<dbReference type="Gene3D" id="3.60.130.10">
    <property type="entry name" value="Clavaminate synthase-like"/>
    <property type="match status" value="1"/>
</dbReference>
<feature type="compositionally biased region" description="Low complexity" evidence="11">
    <location>
        <begin position="29"/>
        <end position="47"/>
    </location>
</feature>
<dbReference type="Pfam" id="PF13561">
    <property type="entry name" value="adh_short_C2"/>
    <property type="match status" value="1"/>
</dbReference>
<evidence type="ECO:0000256" key="6">
    <source>
        <dbReference type="ARBA" id="ARBA00022857"/>
    </source>
</evidence>
<dbReference type="GO" id="GO:0019594">
    <property type="term" value="P:mannitol metabolic process"/>
    <property type="evidence" value="ECO:0007669"/>
    <property type="project" value="UniProtKB-ARBA"/>
</dbReference>
<sequence length="1469" mass="161080">MLCRDDGGGFDVRSSSSPSATNHTSRLRANTLQTPNAAPTTANANLQETTQQRKEEEFPIYRSLHPATSQDMARTGKEVDLKADCGSLALVVPRPFLERVWVQDPDATMVMTGPENRVVVDEAGGNRCPGRTVTAAMVFGPSGRDPTCPGFGRRVTCERGPRETVWTKADQTRLGLARHTLDDVAKLSGSGNAGGASARLCHGGGLKAGHLSNTARMTSFSPGTASLLGGYAAGWGLLRPSESHLSGAEAGAGVEAEVEAGACASCTRTIGRIDRGAFLPPRICDCISYHLVEGFPMRQSLYQWRLKEQHKMPRYVSHKELQPGLLYLFPNSAHPQSKCPLGAAQALFNGYLIDWLDRGIIHPQGVVTKHISSGTNPACSRLFSAFPRGQSPLPIPREIPPPSHFSDKPTKIIPGSKFPFPRVRSLQLYLTLSYIFPPTLLSARYQSSIPQDLNLTTRLGSRVSKMLPWRTIAPRAARRTASAFGAPPRRITCGGTFGSASRHLSATAAARQLNAKVVTEGINAVSPGHNLTHPTAPALPYHNPAFFPRLPSPVFPLGFPGPLAATPAPAPAPGSGATSCPHFWLRDNCRCSKCVNQDTTQRNFDTYALLLLLLLLLATWPPTFKSPNPQDIRPSEIKSEEKGIKVTWEQDGHESFYPWHFIKHYLQHDHRSPERVNSHFWGSDVGERRPVVEYDHLMTDKDDSGVAKLTNLIREYGFAFVDGTPYDTPEPTQRVLERIAFIRETHYGGFYDFVPDLAMADTAYTNIALPAHTDTTYFTDPAGLQAFHMLSHEAPPGQQLPEDGKLGGESLLVDAFYAAQILQKEDPAAYEILSKVRLPWHASGNEGITISPDKRYPVLEVDPQTRTLQRVRWNNDDRGVVPFTDDVSPTAWYAAARKWDAILRRSDVEFWWQLKPGQVLIFDNWRVMHGRSAFEGRRRIAGAYSPEPGCWLRSTWFASKGAKRKPLISSRPFNRCVLADDPRVSFLAARKRASRVKAGDVRFSPDGPAIQDLGPLSKPAFRNNATRIAPKAGTPWHQVPPTRTWKSLEGNVATTAAMHRHIPSGRLQDSFPSGNLPLSPTASPRCRLFRRMSQGLIAAARRPYYGILNIFRQKKKRDPLAAIFLPVLSSRRLLNMFRHALRAAVSRPRVLCVPRAAVASNSSSNPARFQPFSTTVARMADMKDGAFKHDATVAPQSTRVLPLFSLKGKTAIVSGAGAGIGLQIAHAYAEAGANVAIWYNSNKKALDRAAEIEKEYGVKCKAYPVNVTSHQAIQESIQQIVSEFNGRLDIFVANSGIAWEEGPLIDGPMDVADRVMAVNVNGTVYCAQVAGEHFRRQKKEGTTLDGKKLEGFTTGSFIATASMSAHVVNIPQAQAVYNASKAAVVHLCKSLAVEWVDFARVNTVSPGYIKTEITAFVDEESKKQWRNKTPMGREGEPSELKGAYLYLASDAASYTTGSDLVVDGGYCLP</sequence>
<dbReference type="Pfam" id="PF06155">
    <property type="entry name" value="GBBH-like_N"/>
    <property type="match status" value="1"/>
</dbReference>
<evidence type="ECO:0000256" key="4">
    <source>
        <dbReference type="ARBA" id="ARBA00008654"/>
    </source>
</evidence>
<evidence type="ECO:0000256" key="11">
    <source>
        <dbReference type="SAM" id="MobiDB-lite"/>
    </source>
</evidence>
<dbReference type="PROSITE" id="PS00061">
    <property type="entry name" value="ADH_SHORT"/>
    <property type="match status" value="1"/>
</dbReference>
<dbReference type="Gene3D" id="3.40.50.720">
    <property type="entry name" value="NAD(P)-binding Rossmann-like Domain"/>
    <property type="match status" value="1"/>
</dbReference>
<evidence type="ECO:0000256" key="3">
    <source>
        <dbReference type="ARBA" id="ARBA00006484"/>
    </source>
</evidence>
<evidence type="ECO:0000256" key="2">
    <source>
        <dbReference type="ARBA" id="ARBA00001961"/>
    </source>
</evidence>
<dbReference type="InterPro" id="IPR036291">
    <property type="entry name" value="NAD(P)-bd_dom_sf"/>
</dbReference>
<dbReference type="GeneID" id="73341811"/>
<dbReference type="Pfam" id="PF02668">
    <property type="entry name" value="TauD"/>
    <property type="match status" value="1"/>
</dbReference>
<evidence type="ECO:0000313" key="14">
    <source>
        <dbReference type="EMBL" id="UQC82321.1"/>
    </source>
</evidence>
<evidence type="ECO:0000256" key="7">
    <source>
        <dbReference type="ARBA" id="ARBA00022873"/>
    </source>
</evidence>
<feature type="domain" description="TauD/TfdA-like" evidence="12">
    <location>
        <begin position="692"/>
        <end position="944"/>
    </location>
</feature>
<dbReference type="NCBIfam" id="TIGR02410">
    <property type="entry name" value="carnitine_TMLD"/>
    <property type="match status" value="1"/>
</dbReference>
<feature type="region of interest" description="Disordered" evidence="11">
    <location>
        <begin position="1"/>
        <end position="54"/>
    </location>
</feature>
<dbReference type="InterPro" id="IPR003819">
    <property type="entry name" value="TauD/TfdA-like"/>
</dbReference>
<dbReference type="InterPro" id="IPR010376">
    <property type="entry name" value="GBBH-like_N"/>
</dbReference>
<evidence type="ECO:0000313" key="15">
    <source>
        <dbReference type="Proteomes" id="UP000830671"/>
    </source>
</evidence>
<keyword evidence="10" id="KW-0408">Iron</keyword>
<dbReference type="CDD" id="cd05352">
    <property type="entry name" value="MDH-like_SDR_c"/>
    <property type="match status" value="1"/>
</dbReference>
<dbReference type="InterPro" id="IPR012776">
    <property type="entry name" value="Trimethyllysine_dOase"/>
</dbReference>
<dbReference type="FunFam" id="3.40.50.720:FF:000090">
    <property type="entry name" value="NADP-dependent mannitol dehydrogenase"/>
    <property type="match status" value="1"/>
</dbReference>
<keyword evidence="6" id="KW-0521">NADP</keyword>
<evidence type="ECO:0000256" key="10">
    <source>
        <dbReference type="ARBA" id="ARBA00023004"/>
    </source>
</evidence>
<dbReference type="CDD" id="cd00250">
    <property type="entry name" value="CAS_like"/>
    <property type="match status" value="1"/>
</dbReference>
<dbReference type="SUPFAM" id="SSF51197">
    <property type="entry name" value="Clavaminate synthase-like"/>
    <property type="match status" value="1"/>
</dbReference>
<dbReference type="InterPro" id="IPR002347">
    <property type="entry name" value="SDR_fam"/>
</dbReference>
<dbReference type="GO" id="GO:0045329">
    <property type="term" value="P:carnitine biosynthetic process"/>
    <property type="evidence" value="ECO:0007669"/>
    <property type="project" value="UniProtKB-KW"/>
</dbReference>
<dbReference type="InterPro" id="IPR020904">
    <property type="entry name" value="Sc_DH/Rdtase_CS"/>
</dbReference>
<protein>
    <submittedName>
        <fullName evidence="14">Trimethyllysine dioxygenase</fullName>
    </submittedName>
</protein>
<dbReference type="Gene3D" id="3.30.2020.30">
    <property type="match status" value="1"/>
</dbReference>
<accession>A0A9Q8SRT0</accession>
<dbReference type="EMBL" id="CP019476">
    <property type="protein sequence ID" value="UQC82321.1"/>
    <property type="molecule type" value="Genomic_DNA"/>
</dbReference>
<dbReference type="GO" id="GO:0005506">
    <property type="term" value="F:iron ion binding"/>
    <property type="evidence" value="ECO:0007669"/>
    <property type="project" value="InterPro"/>
</dbReference>
<keyword evidence="8 14" id="KW-0223">Dioxygenase</keyword>
<dbReference type="InterPro" id="IPR042098">
    <property type="entry name" value="TauD-like_sf"/>
</dbReference>
<dbReference type="RefSeq" id="XP_049143944.1">
    <property type="nucleotide sequence ID" value="XM_049286801.1"/>
</dbReference>
<dbReference type="PANTHER" id="PTHR43008:SF13">
    <property type="entry name" value="L-XYLULOSE REDUCTASE-RELATED"/>
    <property type="match status" value="1"/>
</dbReference>
<dbReference type="KEGG" id="clup:CLUP02_07808"/>
<evidence type="ECO:0000259" key="12">
    <source>
        <dbReference type="Pfam" id="PF02668"/>
    </source>
</evidence>
<comment type="similarity">
    <text evidence="3">Belongs to the short-chain dehydrogenases/reductases (SDR) family.</text>
</comment>
<dbReference type="Proteomes" id="UP000830671">
    <property type="component" value="Chromosome 4"/>
</dbReference>
<dbReference type="GO" id="GO:0050085">
    <property type="term" value="F:mannitol 2-dehydrogenase (NADP+) activity"/>
    <property type="evidence" value="ECO:0007669"/>
    <property type="project" value="UniProtKB-ARBA"/>
</dbReference>